<keyword evidence="3" id="KW-1185">Reference proteome</keyword>
<name>A0ABS5KIM5_9ACTN</name>
<reference evidence="2 3" key="1">
    <citation type="submission" date="2020-02" db="EMBL/GenBank/DDBJ databases">
        <title>Acidophilic actinobacteria isolated from forest soil.</title>
        <authorList>
            <person name="Golinska P."/>
        </authorList>
    </citation>
    <scope>NUCLEOTIDE SEQUENCE [LARGE SCALE GENOMIC DNA]</scope>
    <source>
        <strain evidence="2 3">NL8</strain>
    </source>
</reference>
<evidence type="ECO:0000313" key="2">
    <source>
        <dbReference type="EMBL" id="MBS2546242.1"/>
    </source>
</evidence>
<feature type="region of interest" description="Disordered" evidence="1">
    <location>
        <begin position="20"/>
        <end position="46"/>
    </location>
</feature>
<evidence type="ECO:0000256" key="1">
    <source>
        <dbReference type="SAM" id="MobiDB-lite"/>
    </source>
</evidence>
<sequence length="281" mass="30920">MADQGHRYIRQAAQIADQLDQHAAAKNGRRYDGGDGRGGKAGSKAPVRIDVTSAVHDHDRDQIQELAIRQAILETLDGPGLDIRLSDRSARGAMLAQLLDDGYDPEPVAKRTTSAMRRHFTVLTCVLADAEEYVRMRCPRNHAPVQGIPTRTVIPAALLNIPTGLVVCMHPECDETPGVPRLLNIVEEMLSNDPDSLLGIEEVAFLLRVSVDAAKQRIRRAREKGHEVPVVDYRTSAKGQQQALHRLADLIKANNIARDLGVGIADWPKQTRRRGRPNPGT</sequence>
<dbReference type="RefSeq" id="WP_212007892.1">
    <property type="nucleotide sequence ID" value="NZ_JAAFYZ010000010.1"/>
</dbReference>
<accession>A0ABS5KIM5</accession>
<evidence type="ECO:0000313" key="3">
    <source>
        <dbReference type="Proteomes" id="UP000730482"/>
    </source>
</evidence>
<organism evidence="2 3">
    <name type="scientific">Catenulispora pinistramenti</name>
    <dbReference type="NCBI Taxonomy" id="2705254"/>
    <lineage>
        <taxon>Bacteria</taxon>
        <taxon>Bacillati</taxon>
        <taxon>Actinomycetota</taxon>
        <taxon>Actinomycetes</taxon>
        <taxon>Catenulisporales</taxon>
        <taxon>Catenulisporaceae</taxon>
        <taxon>Catenulispora</taxon>
    </lineage>
</organism>
<protein>
    <submittedName>
        <fullName evidence="2">Uncharacterized protein</fullName>
    </submittedName>
</protein>
<feature type="compositionally biased region" description="Basic and acidic residues" evidence="1">
    <location>
        <begin position="29"/>
        <end position="38"/>
    </location>
</feature>
<dbReference type="Proteomes" id="UP000730482">
    <property type="component" value="Unassembled WGS sequence"/>
</dbReference>
<gene>
    <name evidence="2" type="ORF">KGQ19_05105</name>
</gene>
<dbReference type="EMBL" id="JAAFYZ010000010">
    <property type="protein sequence ID" value="MBS2546242.1"/>
    <property type="molecule type" value="Genomic_DNA"/>
</dbReference>
<proteinExistence type="predicted"/>
<comment type="caution">
    <text evidence="2">The sequence shown here is derived from an EMBL/GenBank/DDBJ whole genome shotgun (WGS) entry which is preliminary data.</text>
</comment>